<feature type="domain" description="CBS" evidence="8">
    <location>
        <begin position="207"/>
        <end position="263"/>
    </location>
</feature>
<proteinExistence type="inferred from homology"/>
<feature type="site" description="Catalytically relevant" evidence="6">
    <location>
        <position position="190"/>
    </location>
</feature>
<dbReference type="PANTHER" id="PTHR42745">
    <property type="match status" value="1"/>
</dbReference>
<dbReference type="InterPro" id="IPR050986">
    <property type="entry name" value="GutQ/KpsF_isomerases"/>
</dbReference>
<evidence type="ECO:0000313" key="10">
    <source>
        <dbReference type="EMBL" id="OKY96700.1"/>
    </source>
</evidence>
<dbReference type="GO" id="GO:1901135">
    <property type="term" value="P:carbohydrate derivative metabolic process"/>
    <property type="evidence" value="ECO:0007669"/>
    <property type="project" value="InterPro"/>
</dbReference>
<keyword evidence="5" id="KW-0479">Metal-binding</keyword>
<dbReference type="InterPro" id="IPR046342">
    <property type="entry name" value="CBS_dom_sf"/>
</dbReference>
<dbReference type="AlphaFoldDB" id="A0A1Q6FCV9"/>
<dbReference type="Proteomes" id="UP000187417">
    <property type="component" value="Unassembled WGS sequence"/>
</dbReference>
<dbReference type="PIRSF" id="PIRSF004692">
    <property type="entry name" value="KdsD_KpsF"/>
    <property type="match status" value="1"/>
</dbReference>
<evidence type="ECO:0000256" key="7">
    <source>
        <dbReference type="PROSITE-ProRule" id="PRU00703"/>
    </source>
</evidence>
<evidence type="ECO:0000256" key="5">
    <source>
        <dbReference type="PIRSR" id="PIRSR004692-2"/>
    </source>
</evidence>
<reference evidence="10 11" key="1">
    <citation type="journal article" date="2016" name="Nat. Biotechnol.">
        <title>Measurement of bacterial replication rates in microbial communities.</title>
        <authorList>
            <person name="Brown C.T."/>
            <person name="Olm M.R."/>
            <person name="Thomas B.C."/>
            <person name="Banfield J.F."/>
        </authorList>
    </citation>
    <scope>NUCLEOTIDE SEQUENCE [LARGE SCALE GENOMIC DNA]</scope>
    <source>
        <strain evidence="10">CAG:67_53_122</strain>
    </source>
</reference>
<feature type="site" description="Catalytically relevant" evidence="6">
    <location>
        <position position="56"/>
    </location>
</feature>
<dbReference type="Pfam" id="PF00571">
    <property type="entry name" value="CBS"/>
    <property type="match status" value="2"/>
</dbReference>
<dbReference type="PROSITE" id="PS51371">
    <property type="entry name" value="CBS"/>
    <property type="match status" value="2"/>
</dbReference>
<protein>
    <submittedName>
        <fullName evidence="10">KpsF/GutQ family protein</fullName>
    </submittedName>
</protein>
<evidence type="ECO:0000256" key="4">
    <source>
        <dbReference type="PIRNR" id="PIRNR004692"/>
    </source>
</evidence>
<dbReference type="GO" id="GO:0097367">
    <property type="term" value="F:carbohydrate derivative binding"/>
    <property type="evidence" value="ECO:0007669"/>
    <property type="project" value="InterPro"/>
</dbReference>
<evidence type="ECO:0000256" key="6">
    <source>
        <dbReference type="PIRSR" id="PIRSR004692-3"/>
    </source>
</evidence>
<dbReference type="Gene3D" id="3.10.580.10">
    <property type="entry name" value="CBS-domain"/>
    <property type="match status" value="1"/>
</dbReference>
<dbReference type="PANTHER" id="PTHR42745:SF1">
    <property type="entry name" value="ARABINOSE 5-PHOSPHATE ISOMERASE KDSD"/>
    <property type="match status" value="1"/>
</dbReference>
<dbReference type="CDD" id="cd04604">
    <property type="entry name" value="CBS_pair_SIS_assoc"/>
    <property type="match status" value="1"/>
</dbReference>
<dbReference type="FunFam" id="3.40.50.10490:FF:000011">
    <property type="entry name" value="Arabinose 5-phosphate isomerase"/>
    <property type="match status" value="1"/>
</dbReference>
<dbReference type="InterPro" id="IPR046348">
    <property type="entry name" value="SIS_dom_sf"/>
</dbReference>
<feature type="binding site" evidence="5">
    <location>
        <position position="79"/>
    </location>
    <ligand>
        <name>Zn(2+)</name>
        <dbReference type="ChEBI" id="CHEBI:29105"/>
    </ligand>
</feature>
<dbReference type="GO" id="GO:0019146">
    <property type="term" value="F:arabinose-5-phosphate isomerase activity"/>
    <property type="evidence" value="ECO:0007669"/>
    <property type="project" value="UniProtKB-ARBA"/>
</dbReference>
<name>A0A1Q6FCV9_9BACT</name>
<dbReference type="Gene3D" id="3.40.50.10490">
    <property type="entry name" value="Glucose-6-phosphate isomerase like protein, domain 1"/>
    <property type="match status" value="1"/>
</dbReference>
<keyword evidence="2" id="KW-0677">Repeat</keyword>
<feature type="domain" description="CBS" evidence="8">
    <location>
        <begin position="273"/>
        <end position="321"/>
    </location>
</feature>
<dbReference type="CDD" id="cd05014">
    <property type="entry name" value="SIS_Kpsf"/>
    <property type="match status" value="1"/>
</dbReference>
<dbReference type="GO" id="GO:0046872">
    <property type="term" value="F:metal ion binding"/>
    <property type="evidence" value="ECO:0007669"/>
    <property type="project" value="UniProtKB-KW"/>
</dbReference>
<evidence type="ECO:0000259" key="8">
    <source>
        <dbReference type="PROSITE" id="PS51371"/>
    </source>
</evidence>
<keyword evidence="5" id="KW-0862">Zinc</keyword>
<dbReference type="STRING" id="28117.BHV66_01150"/>
<sequence length="321" mass="34515">MTADKRADILSLARKTIHTEALALKHLEQTLGDDFVCAVELILHSRGKLVVTGMGKSGLIGRKIAATLASTGTPSFFLHPGEAFHGDLGMISPEDTVLALSYSGETDEILKIVPFIHTNGNKLISMTGNPESTLARNSDVHLDVAVRHEACILHLAPTTSTTAQIAMGDAMAVALMKLRNFTSIDFARLHPGGSLGRRLLMTVGNVMHKEGLPVVAPDCSAKDMIHAVSKGGLGLIVICEGDKVLGIVTDGDIRRAMERRESEFFSIRAMDIATPNPKTIGPDEKLIAAEKKMTQHKINSLLVTDDQGKLVGVIQIYDIKL</sequence>
<dbReference type="PROSITE" id="PS51464">
    <property type="entry name" value="SIS"/>
    <property type="match status" value="1"/>
</dbReference>
<keyword evidence="3 7" id="KW-0129">CBS domain</keyword>
<organism evidence="10 11">
    <name type="scientific">Alistipes putredinis</name>
    <dbReference type="NCBI Taxonomy" id="28117"/>
    <lineage>
        <taxon>Bacteria</taxon>
        <taxon>Pseudomonadati</taxon>
        <taxon>Bacteroidota</taxon>
        <taxon>Bacteroidia</taxon>
        <taxon>Bacteroidales</taxon>
        <taxon>Rikenellaceae</taxon>
        <taxon>Alistipes</taxon>
    </lineage>
</organism>
<dbReference type="SUPFAM" id="SSF53697">
    <property type="entry name" value="SIS domain"/>
    <property type="match status" value="1"/>
</dbReference>
<gene>
    <name evidence="10" type="ORF">BHV66_01150</name>
</gene>
<dbReference type="EMBL" id="MNQH01000001">
    <property type="protein sequence ID" value="OKY96700.1"/>
    <property type="molecule type" value="Genomic_DNA"/>
</dbReference>
<feature type="site" description="Catalytically relevant" evidence="6">
    <location>
        <position position="108"/>
    </location>
</feature>
<evidence type="ECO:0000313" key="11">
    <source>
        <dbReference type="Proteomes" id="UP000187417"/>
    </source>
</evidence>
<evidence type="ECO:0000259" key="9">
    <source>
        <dbReference type="PROSITE" id="PS51464"/>
    </source>
</evidence>
<feature type="site" description="Catalytically relevant" evidence="6">
    <location>
        <position position="149"/>
    </location>
</feature>
<accession>A0A1Q6FCV9</accession>
<dbReference type="InterPro" id="IPR000644">
    <property type="entry name" value="CBS_dom"/>
</dbReference>
<evidence type="ECO:0000256" key="2">
    <source>
        <dbReference type="ARBA" id="ARBA00022737"/>
    </source>
</evidence>
<comment type="similarity">
    <text evidence="1 4">Belongs to the SIS family. GutQ/KpsF subfamily.</text>
</comment>
<comment type="caution">
    <text evidence="10">The sequence shown here is derived from an EMBL/GenBank/DDBJ whole genome shotgun (WGS) entry which is preliminary data.</text>
</comment>
<dbReference type="InterPro" id="IPR004800">
    <property type="entry name" value="KdsD/KpsF-type"/>
</dbReference>
<dbReference type="NCBIfam" id="TIGR00393">
    <property type="entry name" value="kpsF"/>
    <property type="match status" value="1"/>
</dbReference>
<dbReference type="GO" id="GO:0005975">
    <property type="term" value="P:carbohydrate metabolic process"/>
    <property type="evidence" value="ECO:0007669"/>
    <property type="project" value="InterPro"/>
</dbReference>
<dbReference type="InterPro" id="IPR001347">
    <property type="entry name" value="SIS_dom"/>
</dbReference>
<dbReference type="SMART" id="SM00116">
    <property type="entry name" value="CBS"/>
    <property type="match status" value="2"/>
</dbReference>
<dbReference type="RefSeq" id="WP_022460638.1">
    <property type="nucleotide sequence ID" value="NZ_CAJJWD010000006.1"/>
</dbReference>
<dbReference type="InterPro" id="IPR035474">
    <property type="entry name" value="SIS_Kpsf"/>
</dbReference>
<feature type="domain" description="SIS" evidence="9">
    <location>
        <begin position="38"/>
        <end position="181"/>
    </location>
</feature>
<evidence type="ECO:0000256" key="1">
    <source>
        <dbReference type="ARBA" id="ARBA00008165"/>
    </source>
</evidence>
<dbReference type="Pfam" id="PF01380">
    <property type="entry name" value="SIS"/>
    <property type="match status" value="1"/>
</dbReference>
<evidence type="ECO:0000256" key="3">
    <source>
        <dbReference type="ARBA" id="ARBA00023122"/>
    </source>
</evidence>
<dbReference type="SUPFAM" id="SSF54631">
    <property type="entry name" value="CBS-domain pair"/>
    <property type="match status" value="1"/>
</dbReference>